<dbReference type="AlphaFoldDB" id="A0A095VRB6"/>
<evidence type="ECO:0000313" key="3">
    <source>
        <dbReference type="EMBL" id="KGE03593.1"/>
    </source>
</evidence>
<name>A0A095VRB6_9GAMM</name>
<organism evidence="3 4">
    <name type="scientific">Pseudohaliea rubra DSM 19751</name>
    <dbReference type="NCBI Taxonomy" id="1265313"/>
    <lineage>
        <taxon>Bacteria</taxon>
        <taxon>Pseudomonadati</taxon>
        <taxon>Pseudomonadota</taxon>
        <taxon>Gammaproteobacteria</taxon>
        <taxon>Cellvibrionales</taxon>
        <taxon>Halieaceae</taxon>
        <taxon>Pseudohaliea</taxon>
    </lineage>
</organism>
<evidence type="ECO:0000259" key="2">
    <source>
        <dbReference type="Pfam" id="PF02579"/>
    </source>
</evidence>
<keyword evidence="1" id="KW-0535">Nitrogen fixation</keyword>
<dbReference type="InterPro" id="IPR036105">
    <property type="entry name" value="DiNase_FeMo-co_biosyn_sf"/>
</dbReference>
<dbReference type="SUPFAM" id="SSF53146">
    <property type="entry name" value="Nitrogenase accessory factor-like"/>
    <property type="match status" value="1"/>
</dbReference>
<evidence type="ECO:0000313" key="4">
    <source>
        <dbReference type="Proteomes" id="UP000029640"/>
    </source>
</evidence>
<dbReference type="eggNOG" id="COG1433">
    <property type="taxonomic scope" value="Bacteria"/>
</dbReference>
<dbReference type="Pfam" id="PF02579">
    <property type="entry name" value="Nitro_FeMo-Co"/>
    <property type="match status" value="1"/>
</dbReference>
<dbReference type="RefSeq" id="WP_035513574.1">
    <property type="nucleotide sequence ID" value="NZ_KN234745.1"/>
</dbReference>
<dbReference type="EMBL" id="AUVB01000054">
    <property type="protein sequence ID" value="KGE03593.1"/>
    <property type="molecule type" value="Genomic_DNA"/>
</dbReference>
<dbReference type="OrthoDB" id="9797941at2"/>
<reference evidence="3 4" key="1">
    <citation type="journal article" date="2014" name="Genome Announc.">
        <title>Genome Sequence of Gammaproteobacterial Pseudohaliea rubra Type Strain DSM 19751, Isolated from Coastal Seawater of the Mediterranean Sea.</title>
        <authorList>
            <person name="Spring S."/>
            <person name="Fiebig A."/>
            <person name="Riedel T."/>
            <person name="Goker M."/>
            <person name="Klenk H.P."/>
        </authorList>
    </citation>
    <scope>NUCLEOTIDE SEQUENCE [LARGE SCALE GENOMIC DNA]</scope>
    <source>
        <strain evidence="3 4">DSM 19751</strain>
    </source>
</reference>
<dbReference type="Gene3D" id="3.30.420.130">
    <property type="entry name" value="Dinitrogenase iron-molybdenum cofactor biosynthesis domain"/>
    <property type="match status" value="1"/>
</dbReference>
<evidence type="ECO:0000256" key="1">
    <source>
        <dbReference type="ARBA" id="ARBA00023231"/>
    </source>
</evidence>
<dbReference type="Proteomes" id="UP000029640">
    <property type="component" value="Unassembled WGS sequence"/>
</dbReference>
<accession>A0A095VRB6</accession>
<comment type="caution">
    <text evidence="3">The sequence shown here is derived from an EMBL/GenBank/DDBJ whole genome shotgun (WGS) entry which is preliminary data.</text>
</comment>
<dbReference type="STRING" id="1265313.HRUBRA_01972"/>
<dbReference type="CDD" id="cd00562">
    <property type="entry name" value="NifX_NifB"/>
    <property type="match status" value="1"/>
</dbReference>
<keyword evidence="4" id="KW-1185">Reference proteome</keyword>
<sequence>MKIAITSQNRRTVTAHAGRCRRFWVYDVEDGRVTGKALLELAKTDTLHEVSPGIPHELTAIDALVSTGMCDNLVARLKRNGIEARQTACEEPDEALQRLLAEGVS</sequence>
<feature type="domain" description="Dinitrogenase iron-molybdenum cofactor biosynthesis" evidence="2">
    <location>
        <begin position="11"/>
        <end position="100"/>
    </location>
</feature>
<dbReference type="InterPro" id="IPR003731">
    <property type="entry name" value="Di-Nase_FeMo-co_biosynth"/>
</dbReference>
<proteinExistence type="predicted"/>
<protein>
    <submittedName>
        <fullName evidence="3">Nitrogen fixation-related protein</fullName>
    </submittedName>
</protein>
<gene>
    <name evidence="3" type="ORF">HRUBRA_01972</name>
</gene>
<dbReference type="HOGENOM" id="CLU_104194_4_0_6"/>